<sequence length="247" mass="26662">MGDFGMGNFGMRDFGVGDFGVGDFKRYAVYYAPEPGALADFAAAWLGWDPVLGAEVAPPDLSGLPCPVTQITETPRKYGFHGTLKPPFRLTGPLEALITDLEAFGRTHAPVVLDGLRLNQIGRFLALTPTGDLTPLERLAGDVVSALDAHRAPAGEAELARRRAAGLTPRQEALLAEWGYPYVMEEFKFHLTLSGKLTDDEAAATKAALAPVIAPLLPTPFVIRDLCLFGEAEDGRFHLIHRYTLSG</sequence>
<dbReference type="PIRSF" id="PIRSF033328">
    <property type="entry name" value="Phest_Mll4975"/>
    <property type="match status" value="1"/>
</dbReference>
<dbReference type="Pfam" id="PF06299">
    <property type="entry name" value="DUF1045"/>
    <property type="match status" value="1"/>
</dbReference>
<dbReference type="EMBL" id="FNBL01000003">
    <property type="protein sequence ID" value="SDF33732.1"/>
    <property type="molecule type" value="Genomic_DNA"/>
</dbReference>
<evidence type="ECO:0000313" key="1">
    <source>
        <dbReference type="EMBL" id="SDF33732.1"/>
    </source>
</evidence>
<accession>A0A1G7K986</accession>
<reference evidence="1 2" key="1">
    <citation type="submission" date="2016-10" db="EMBL/GenBank/DDBJ databases">
        <authorList>
            <person name="de Groot N.N."/>
        </authorList>
    </citation>
    <scope>NUCLEOTIDE SEQUENCE [LARGE SCALE GENOMIC DNA]</scope>
    <source>
        <strain evidence="1 2">DSM 27375</strain>
    </source>
</reference>
<proteinExistence type="predicted"/>
<gene>
    <name evidence="1" type="ORF">SAMN04488117_103374</name>
</gene>
<evidence type="ECO:0000313" key="2">
    <source>
        <dbReference type="Proteomes" id="UP000182284"/>
    </source>
</evidence>
<organism evidence="1 2">
    <name type="scientific">Celeribacter baekdonensis</name>
    <dbReference type="NCBI Taxonomy" id="875171"/>
    <lineage>
        <taxon>Bacteria</taxon>
        <taxon>Pseudomonadati</taxon>
        <taxon>Pseudomonadota</taxon>
        <taxon>Alphaproteobacteria</taxon>
        <taxon>Rhodobacterales</taxon>
        <taxon>Roseobacteraceae</taxon>
        <taxon>Celeribacter</taxon>
    </lineage>
</organism>
<dbReference type="Proteomes" id="UP000182284">
    <property type="component" value="Unassembled WGS sequence"/>
</dbReference>
<dbReference type="AlphaFoldDB" id="A0A1G7K986"/>
<name>A0A1G7K986_9RHOB</name>
<dbReference type="Gene3D" id="3.90.1140.10">
    <property type="entry name" value="Cyclic phosphodiesterase"/>
    <property type="match status" value="1"/>
</dbReference>
<protein>
    <submittedName>
        <fullName evidence="1">Putative phosphonate metabolism protein</fullName>
    </submittedName>
</protein>
<dbReference type="InterPro" id="IPR009389">
    <property type="entry name" value="DUF1045"/>
</dbReference>